<dbReference type="RefSeq" id="WP_247378825.1">
    <property type="nucleotide sequence ID" value="NZ_JALLGV010000005.1"/>
</dbReference>
<keyword evidence="4 8" id="KW-0560">Oxidoreductase</keyword>
<dbReference type="SMART" id="SM00926">
    <property type="entry name" value="Molybdop_Fe4S4"/>
    <property type="match status" value="1"/>
</dbReference>
<dbReference type="Gene3D" id="2.20.25.90">
    <property type="entry name" value="ADC-like domains"/>
    <property type="match status" value="1"/>
</dbReference>
<dbReference type="SUPFAM" id="SSF50692">
    <property type="entry name" value="ADC-like"/>
    <property type="match status" value="1"/>
</dbReference>
<evidence type="ECO:0000259" key="7">
    <source>
        <dbReference type="PROSITE" id="PS51669"/>
    </source>
</evidence>
<dbReference type="InterPro" id="IPR006655">
    <property type="entry name" value="Mopterin_OxRdtase_prok_CS"/>
</dbReference>
<evidence type="ECO:0000256" key="5">
    <source>
        <dbReference type="ARBA" id="ARBA00023004"/>
    </source>
</evidence>
<name>A0ABD6CIC6_9EURY</name>
<dbReference type="PROSITE" id="PS00932">
    <property type="entry name" value="MOLYBDOPTERIN_PROK_3"/>
    <property type="match status" value="1"/>
</dbReference>
<dbReference type="Pfam" id="PF04879">
    <property type="entry name" value="Molybdop_Fe4S4"/>
    <property type="match status" value="1"/>
</dbReference>
<accession>A0ABD6CIC6</accession>
<evidence type="ECO:0000256" key="4">
    <source>
        <dbReference type="ARBA" id="ARBA00023002"/>
    </source>
</evidence>
<dbReference type="InterPro" id="IPR027467">
    <property type="entry name" value="MopterinOxRdtase_cofactor_BS"/>
</dbReference>
<protein>
    <submittedName>
        <fullName evidence="8">Formate dehydrogenase subunit alpha</fullName>
        <ecNumber evidence="8">1.17.1.9</ecNumber>
    </submittedName>
</protein>
<sequence length="705" mass="78136">MSEQEQEPVKTICPYCGVGCGIQVKPGDEPGDMRFMPWGDAPVNEGRICIKGGAATEVVDHEDRLTEPLIKENGEFREASWEEALSRIVDELERIREEHGPDAMGFYGSSKVMNEENYLLQKLARRYGTNNVDNCTRMCHASTVWALRRSLGAGAMTNSMEDLGAKADVFWIQGANPAEQHPIANSQYFRQAVIDGATVIQVDPHANKTTKSFDIEGTDRHMHLQLEPGTDIPLLNVVLKTILENDWVDEEFVRQRTKGFGDLEETLDDFDKEAAAETCRVPLEDIEEAAEKYATAENAAIFTGMGMSQHSCGVDNVQNEINLALVTGNLGRPGTGVNPLRGQNNVQGTCDVGAMPNVLPGYQNVDDDAARSAVEEVWGFDVPPEPGLTNVEISMEAGESVHGLYVMGENPVMSEPDANEVAERLERLEFMVVQDIFMTETATFADVILPATTWAERGGTVTNTDRRVQRMRPVEKVHENTRHDLDILAEVGTRLFGEDGGFDFSDPEDVFEELRQVCPSYHGMTYDLLGEEGIHWPCYEPGDEGDPFLYEDEFTTSDGLGYVEGVRHQPPAEVPDEEYPLILTTARLIEHYNTGTMSRRSPTLNRQTPENFVDIHPNDAERYGIEDEDDVIIKSRRGEITVVANVTEDIKEGVIWTTPHFAAASANRLTNDVLDERAKIPEYKAAAAEIEVSVESADSAAADDD</sequence>
<dbReference type="PROSITE" id="PS51669">
    <property type="entry name" value="4FE4S_MOW_BIS_MGD"/>
    <property type="match status" value="1"/>
</dbReference>
<comment type="caution">
    <text evidence="8">The sequence shown here is derived from an EMBL/GenBank/DDBJ whole genome shotgun (WGS) entry which is preliminary data.</text>
</comment>
<keyword evidence="3" id="KW-0479">Metal-binding</keyword>
<keyword evidence="2" id="KW-0004">4Fe-4S</keyword>
<evidence type="ECO:0000256" key="2">
    <source>
        <dbReference type="ARBA" id="ARBA00022485"/>
    </source>
</evidence>
<dbReference type="GO" id="GO:0008863">
    <property type="term" value="F:formate dehydrogenase (NAD+) activity"/>
    <property type="evidence" value="ECO:0007669"/>
    <property type="project" value="UniProtKB-EC"/>
</dbReference>
<dbReference type="Proteomes" id="UP001597119">
    <property type="component" value="Unassembled WGS sequence"/>
</dbReference>
<evidence type="ECO:0000256" key="1">
    <source>
        <dbReference type="ARBA" id="ARBA00010312"/>
    </source>
</evidence>
<feature type="domain" description="4Fe-4S Mo/W bis-MGD-type" evidence="7">
    <location>
        <begin position="6"/>
        <end position="63"/>
    </location>
</feature>
<reference evidence="8 9" key="1">
    <citation type="journal article" date="2019" name="Int. J. Syst. Evol. Microbiol.">
        <title>The Global Catalogue of Microorganisms (GCM) 10K type strain sequencing project: providing services to taxonomists for standard genome sequencing and annotation.</title>
        <authorList>
            <consortium name="The Broad Institute Genomics Platform"/>
            <consortium name="The Broad Institute Genome Sequencing Center for Infectious Disease"/>
            <person name="Wu L."/>
            <person name="Ma J."/>
        </authorList>
    </citation>
    <scope>NUCLEOTIDE SEQUENCE [LARGE SCALE GENOMIC DNA]</scope>
    <source>
        <strain evidence="8 9">CGMCC 1.12125</strain>
    </source>
</reference>
<evidence type="ECO:0000256" key="6">
    <source>
        <dbReference type="ARBA" id="ARBA00023014"/>
    </source>
</evidence>
<dbReference type="InterPro" id="IPR006657">
    <property type="entry name" value="MoPterin_dinucl-bd_dom"/>
</dbReference>
<dbReference type="InterPro" id="IPR041924">
    <property type="entry name" value="Formate_Dh-H_N"/>
</dbReference>
<dbReference type="InterPro" id="IPR009010">
    <property type="entry name" value="Asp_de-COase-like_dom_sf"/>
</dbReference>
<dbReference type="PROSITE" id="PS00551">
    <property type="entry name" value="MOLYBDOPTERIN_PROK_1"/>
    <property type="match status" value="1"/>
</dbReference>
<dbReference type="GO" id="GO:0046872">
    <property type="term" value="F:metal ion binding"/>
    <property type="evidence" value="ECO:0007669"/>
    <property type="project" value="UniProtKB-KW"/>
</dbReference>
<keyword evidence="9" id="KW-1185">Reference proteome</keyword>
<keyword evidence="6" id="KW-0411">Iron-sulfur</keyword>
<dbReference type="InterPro" id="IPR006656">
    <property type="entry name" value="Mopterin_OxRdtase"/>
</dbReference>
<evidence type="ECO:0000313" key="9">
    <source>
        <dbReference type="Proteomes" id="UP001597119"/>
    </source>
</evidence>
<dbReference type="EMBL" id="JBHUDJ010000014">
    <property type="protein sequence ID" value="MFD1589178.1"/>
    <property type="molecule type" value="Genomic_DNA"/>
</dbReference>
<dbReference type="Gene3D" id="3.40.50.740">
    <property type="match status" value="1"/>
</dbReference>
<dbReference type="Gene3D" id="2.40.40.20">
    <property type="match status" value="1"/>
</dbReference>
<dbReference type="Pfam" id="PF01568">
    <property type="entry name" value="Molydop_binding"/>
    <property type="match status" value="1"/>
</dbReference>
<dbReference type="InterPro" id="IPR006478">
    <property type="entry name" value="Formate_DH_asu"/>
</dbReference>
<dbReference type="SUPFAM" id="SSF53706">
    <property type="entry name" value="Formate dehydrogenase/DMSO reductase, domains 1-3"/>
    <property type="match status" value="1"/>
</dbReference>
<dbReference type="PANTHER" id="PTHR43105:SF14">
    <property type="entry name" value="FORMATE DEHYDROGENASE H"/>
    <property type="match status" value="1"/>
</dbReference>
<dbReference type="GO" id="GO:0051539">
    <property type="term" value="F:4 iron, 4 sulfur cluster binding"/>
    <property type="evidence" value="ECO:0007669"/>
    <property type="project" value="UniProtKB-KW"/>
</dbReference>
<dbReference type="EC" id="1.17.1.9" evidence="8"/>
<proteinExistence type="inferred from homology"/>
<dbReference type="InterPro" id="IPR050123">
    <property type="entry name" value="Prok_molybdopt-oxidoreductase"/>
</dbReference>
<dbReference type="CDD" id="cd02753">
    <property type="entry name" value="MopB_Formate-Dh-H"/>
    <property type="match status" value="1"/>
</dbReference>
<gene>
    <name evidence="8" type="primary">fdhF</name>
    <name evidence="8" type="ORF">ACFR9U_19540</name>
</gene>
<organism evidence="8 9">
    <name type="scientific">Halorientalis brevis</name>
    <dbReference type="NCBI Taxonomy" id="1126241"/>
    <lineage>
        <taxon>Archaea</taxon>
        <taxon>Methanobacteriati</taxon>
        <taxon>Methanobacteriota</taxon>
        <taxon>Stenosarchaea group</taxon>
        <taxon>Halobacteria</taxon>
        <taxon>Halobacteriales</taxon>
        <taxon>Haloarculaceae</taxon>
        <taxon>Halorientalis</taxon>
    </lineage>
</organism>
<dbReference type="InterPro" id="IPR006963">
    <property type="entry name" value="Mopterin_OxRdtase_4Fe-4S_dom"/>
</dbReference>
<dbReference type="NCBIfam" id="TIGR01591">
    <property type="entry name" value="Fdh-alpha"/>
    <property type="match status" value="1"/>
</dbReference>
<comment type="similarity">
    <text evidence="1">Belongs to the prokaryotic molybdopterin-containing oxidoreductase family.</text>
</comment>
<dbReference type="AlphaFoldDB" id="A0ABD6CIC6"/>
<dbReference type="Gene3D" id="3.40.228.10">
    <property type="entry name" value="Dimethylsulfoxide Reductase, domain 2"/>
    <property type="match status" value="1"/>
</dbReference>
<keyword evidence="5" id="KW-0408">Iron</keyword>
<evidence type="ECO:0000256" key="3">
    <source>
        <dbReference type="ARBA" id="ARBA00022723"/>
    </source>
</evidence>
<dbReference type="Pfam" id="PF00384">
    <property type="entry name" value="Molybdopterin"/>
    <property type="match status" value="1"/>
</dbReference>
<evidence type="ECO:0000313" key="8">
    <source>
        <dbReference type="EMBL" id="MFD1589178.1"/>
    </source>
</evidence>
<dbReference type="PANTHER" id="PTHR43105">
    <property type="entry name" value="RESPIRATORY NITRATE REDUCTASE"/>
    <property type="match status" value="1"/>
</dbReference>
<dbReference type="PROSITE" id="PS00490">
    <property type="entry name" value="MOLYBDOPTERIN_PROK_2"/>
    <property type="match status" value="1"/>
</dbReference>